<feature type="region of interest" description="Disordered" evidence="1">
    <location>
        <begin position="26"/>
        <end position="60"/>
    </location>
</feature>
<evidence type="ECO:0000313" key="2">
    <source>
        <dbReference type="EMBL" id="GAG28390.1"/>
    </source>
</evidence>
<gene>
    <name evidence="2" type="ORF">S01H1_73136</name>
</gene>
<evidence type="ECO:0000256" key="1">
    <source>
        <dbReference type="SAM" id="MobiDB-lite"/>
    </source>
</evidence>
<accession>X0WCM7</accession>
<protein>
    <submittedName>
        <fullName evidence="2">Uncharacterized protein</fullName>
    </submittedName>
</protein>
<organism evidence="2">
    <name type="scientific">marine sediment metagenome</name>
    <dbReference type="NCBI Taxonomy" id="412755"/>
    <lineage>
        <taxon>unclassified sequences</taxon>
        <taxon>metagenomes</taxon>
        <taxon>ecological metagenomes</taxon>
    </lineage>
</organism>
<sequence>GLAIYFVISNIVGIAMHWAIGRVGGPAAQAEPPATVTANGTSGRGKASHGRKKQRRKAKR</sequence>
<reference evidence="2" key="1">
    <citation type="journal article" date="2014" name="Front. Microbiol.">
        <title>High frequency of phylogenetically diverse reductive dehalogenase-homologous genes in deep subseafloor sedimentary metagenomes.</title>
        <authorList>
            <person name="Kawai M."/>
            <person name="Futagami T."/>
            <person name="Toyoda A."/>
            <person name="Takaki Y."/>
            <person name="Nishi S."/>
            <person name="Hori S."/>
            <person name="Arai W."/>
            <person name="Tsubouchi T."/>
            <person name="Morono Y."/>
            <person name="Uchiyama I."/>
            <person name="Ito T."/>
            <person name="Fujiyama A."/>
            <person name="Inagaki F."/>
            <person name="Takami H."/>
        </authorList>
    </citation>
    <scope>NUCLEOTIDE SEQUENCE</scope>
    <source>
        <strain evidence="2">Expedition CK06-06</strain>
    </source>
</reference>
<proteinExistence type="predicted"/>
<dbReference type="EMBL" id="BARS01048854">
    <property type="protein sequence ID" value="GAG28390.1"/>
    <property type="molecule type" value="Genomic_DNA"/>
</dbReference>
<dbReference type="AlphaFoldDB" id="X0WCM7"/>
<feature type="non-terminal residue" evidence="2">
    <location>
        <position position="1"/>
    </location>
</feature>
<feature type="compositionally biased region" description="Basic residues" evidence="1">
    <location>
        <begin position="46"/>
        <end position="60"/>
    </location>
</feature>
<comment type="caution">
    <text evidence="2">The sequence shown here is derived from an EMBL/GenBank/DDBJ whole genome shotgun (WGS) entry which is preliminary data.</text>
</comment>
<name>X0WCM7_9ZZZZ</name>